<comment type="pathway">
    <text evidence="2 19">Lipid metabolism; malonyl-CoA biosynthesis; malonyl-CoA from acetyl-CoA: step 1/1.</text>
</comment>
<gene>
    <name evidence="19" type="primary">accA</name>
    <name evidence="20" type="synonym">accD</name>
    <name evidence="24" type="ORF">B4N89_40190</name>
</gene>
<keyword evidence="25" id="KW-1185">Reference proteome</keyword>
<evidence type="ECO:0000259" key="23">
    <source>
        <dbReference type="PROSITE" id="PS50989"/>
    </source>
</evidence>
<feature type="zinc finger region" description="C4-type" evidence="20">
    <location>
        <begin position="19"/>
        <end position="41"/>
    </location>
</feature>
<feature type="domain" description="CoA carboxyltransferase C-terminal" evidence="23">
    <location>
        <begin position="332"/>
        <end position="577"/>
    </location>
</feature>
<dbReference type="PANTHER" id="PTHR42853:SF3">
    <property type="entry name" value="ACETYL-COENZYME A CARBOXYLASE CARBOXYL TRANSFERASE SUBUNIT ALPHA, CHLOROPLASTIC"/>
    <property type="match status" value="1"/>
</dbReference>
<comment type="subcellular location">
    <subcellularLocation>
        <location evidence="1 19">Cytoplasm</location>
    </subcellularLocation>
</comment>
<dbReference type="GO" id="GO:0003989">
    <property type="term" value="F:acetyl-CoA carboxylase activity"/>
    <property type="evidence" value="ECO:0007669"/>
    <property type="project" value="InterPro"/>
</dbReference>
<dbReference type="NCBIfam" id="TIGR00515">
    <property type="entry name" value="accD"/>
    <property type="match status" value="1"/>
</dbReference>
<evidence type="ECO:0000256" key="3">
    <source>
        <dbReference type="ARBA" id="ARBA00006276"/>
    </source>
</evidence>
<evidence type="ECO:0000256" key="18">
    <source>
        <dbReference type="ARBA" id="ARBA00049152"/>
    </source>
</evidence>
<dbReference type="STRING" id="159449.B4N89_40190"/>
<evidence type="ECO:0000256" key="14">
    <source>
        <dbReference type="ARBA" id="ARBA00022840"/>
    </source>
</evidence>
<evidence type="ECO:0000256" key="17">
    <source>
        <dbReference type="ARBA" id="ARBA00025280"/>
    </source>
</evidence>
<feature type="region of interest" description="Disordered" evidence="21">
    <location>
        <begin position="271"/>
        <end position="337"/>
    </location>
</feature>
<evidence type="ECO:0000256" key="15">
    <source>
        <dbReference type="ARBA" id="ARBA00023098"/>
    </source>
</evidence>
<comment type="similarity">
    <text evidence="4">In the N-terminal section; belongs to the AccD/PCCB family.</text>
</comment>
<evidence type="ECO:0000256" key="6">
    <source>
        <dbReference type="ARBA" id="ARBA00022490"/>
    </source>
</evidence>
<dbReference type="InterPro" id="IPR041010">
    <property type="entry name" value="Znf-ACC"/>
</dbReference>
<dbReference type="Proteomes" id="UP000190037">
    <property type="component" value="Unassembled WGS sequence"/>
</dbReference>
<evidence type="ECO:0000256" key="2">
    <source>
        <dbReference type="ARBA" id="ARBA00004956"/>
    </source>
</evidence>
<accession>A0A1T3NNL2</accession>
<feature type="compositionally biased region" description="Gly residues" evidence="21">
    <location>
        <begin position="294"/>
        <end position="307"/>
    </location>
</feature>
<protein>
    <recommendedName>
        <fullName evidence="19 20">Multifunctional fusion protein</fullName>
    </recommendedName>
    <domain>
        <recommendedName>
            <fullName evidence="19">Acetyl-coenzyme A carboxylase carboxyl transferase subunit alpha</fullName>
            <shortName evidence="19">ACCase subunit alpha</shortName>
            <shortName evidence="19">Acetyl-CoA carboxylase carboxyltransferase subunit alpha</shortName>
            <ecNumber evidence="19">2.1.3.15</ecNumber>
        </recommendedName>
    </domain>
    <domain>
        <recommendedName>
            <fullName evidence="20">Acetyl-coenzyme A carboxylase carboxyl transferase subunit beta</fullName>
            <shortName evidence="20">ACCase subunit beta</shortName>
            <shortName evidence="20">Acetyl-CoA carboxylase carboxyltransferase subunit beta</shortName>
        </recommendedName>
    </domain>
</protein>
<evidence type="ECO:0000256" key="4">
    <source>
        <dbReference type="ARBA" id="ARBA00010284"/>
    </source>
</evidence>
<dbReference type="NCBIfam" id="TIGR00513">
    <property type="entry name" value="accA"/>
    <property type="match status" value="1"/>
</dbReference>
<dbReference type="GO" id="GO:0008270">
    <property type="term" value="F:zinc ion binding"/>
    <property type="evidence" value="ECO:0007669"/>
    <property type="project" value="UniProtKB-UniRule"/>
</dbReference>
<feature type="binding site" evidence="20">
    <location>
        <position position="38"/>
    </location>
    <ligand>
        <name>Zn(2+)</name>
        <dbReference type="ChEBI" id="CHEBI:29105"/>
    </ligand>
</feature>
<dbReference type="Gene3D" id="3.90.226.10">
    <property type="entry name" value="2-enoyl-CoA Hydratase, Chain A, domain 1"/>
    <property type="match status" value="2"/>
</dbReference>
<dbReference type="PANTHER" id="PTHR42853">
    <property type="entry name" value="ACETYL-COENZYME A CARBOXYLASE CARBOXYL TRANSFERASE SUBUNIT ALPHA"/>
    <property type="match status" value="1"/>
</dbReference>
<dbReference type="InterPro" id="IPR029045">
    <property type="entry name" value="ClpP/crotonase-like_dom_sf"/>
</dbReference>
<evidence type="ECO:0000256" key="7">
    <source>
        <dbReference type="ARBA" id="ARBA00022516"/>
    </source>
</evidence>
<dbReference type="HAMAP" id="MF_01395">
    <property type="entry name" value="AcetylCoA_CT_beta"/>
    <property type="match status" value="1"/>
</dbReference>
<dbReference type="EC" id="2.1.3.15" evidence="19"/>
<dbReference type="GO" id="GO:0006633">
    <property type="term" value="P:fatty acid biosynthetic process"/>
    <property type="evidence" value="ECO:0007669"/>
    <property type="project" value="UniProtKB-KW"/>
</dbReference>
<dbReference type="GO" id="GO:2001295">
    <property type="term" value="P:malonyl-CoA biosynthetic process"/>
    <property type="evidence" value="ECO:0007669"/>
    <property type="project" value="UniProtKB-UniRule"/>
</dbReference>
<keyword evidence="11 20" id="KW-0863">Zinc-finger</keyword>
<evidence type="ECO:0000256" key="10">
    <source>
        <dbReference type="ARBA" id="ARBA00022741"/>
    </source>
</evidence>
<feature type="region of interest" description="Disordered" evidence="21">
    <location>
        <begin position="601"/>
        <end position="623"/>
    </location>
</feature>
<feature type="binding site" evidence="20">
    <location>
        <position position="19"/>
    </location>
    <ligand>
        <name>Zn(2+)</name>
        <dbReference type="ChEBI" id="CHEBI:29105"/>
    </ligand>
</feature>
<keyword evidence="15 19" id="KW-0443">Lipid metabolism</keyword>
<name>A0A1T3NNL2_9ACTN</name>
<dbReference type="PRINTS" id="PR01070">
    <property type="entry name" value="ACCCTRFRASEB"/>
</dbReference>
<comment type="similarity">
    <text evidence="3">In the C-terminal section; belongs to the AccA family.</text>
</comment>
<dbReference type="NCBIfam" id="NF041504">
    <property type="entry name" value="AccA_sub"/>
    <property type="match status" value="1"/>
</dbReference>
<comment type="function">
    <text evidence="17 20">Component of the acetyl coenzyme A carboxylase (ACC) complex. Biotin carboxylase (BC) catalyzes the carboxylation of biotin on its carrier protein (BCCP) and then the CO(2) group is transferred by the transcarboxylase to acetyl-CoA to form malonyl-CoA.</text>
</comment>
<keyword evidence="8 19" id="KW-0808">Transferase</keyword>
<evidence type="ECO:0000256" key="13">
    <source>
        <dbReference type="ARBA" id="ARBA00022833"/>
    </source>
</evidence>
<dbReference type="InterPro" id="IPR001095">
    <property type="entry name" value="Acetyl_CoA_COase_a_su"/>
</dbReference>
<evidence type="ECO:0000256" key="5">
    <source>
        <dbReference type="ARBA" id="ARBA00011664"/>
    </source>
</evidence>
<dbReference type="SUPFAM" id="SSF52096">
    <property type="entry name" value="ClpP/crotonase"/>
    <property type="match status" value="2"/>
</dbReference>
<dbReference type="GO" id="GO:0016743">
    <property type="term" value="F:carboxyl- or carbamoyltransferase activity"/>
    <property type="evidence" value="ECO:0007669"/>
    <property type="project" value="UniProtKB-UniRule"/>
</dbReference>
<dbReference type="PROSITE" id="PS50980">
    <property type="entry name" value="COA_CT_NTER"/>
    <property type="match status" value="1"/>
</dbReference>
<dbReference type="InterPro" id="IPR000438">
    <property type="entry name" value="Acetyl_CoA_COase_Trfase_b_su"/>
</dbReference>
<keyword evidence="10 19" id="KW-0547">Nucleotide-binding</keyword>
<evidence type="ECO:0000313" key="25">
    <source>
        <dbReference type="Proteomes" id="UP000190037"/>
    </source>
</evidence>
<dbReference type="AlphaFoldDB" id="A0A1T3NNL2"/>
<keyword evidence="12 19" id="KW-0276">Fatty acid metabolism</keyword>
<organism evidence="24 25">
    <name type="scientific">Embleya scabrispora</name>
    <dbReference type="NCBI Taxonomy" id="159449"/>
    <lineage>
        <taxon>Bacteria</taxon>
        <taxon>Bacillati</taxon>
        <taxon>Actinomycetota</taxon>
        <taxon>Actinomycetes</taxon>
        <taxon>Kitasatosporales</taxon>
        <taxon>Streptomycetaceae</taxon>
        <taxon>Embleya</taxon>
    </lineage>
</organism>
<keyword evidence="6 19" id="KW-0963">Cytoplasm</keyword>
<dbReference type="PROSITE" id="PS50989">
    <property type="entry name" value="COA_CT_CTER"/>
    <property type="match status" value="1"/>
</dbReference>
<dbReference type="Pfam" id="PF17848">
    <property type="entry name" value="Zn_ribbon_ACC"/>
    <property type="match status" value="1"/>
</dbReference>
<dbReference type="HAMAP" id="MF_00823">
    <property type="entry name" value="AcetylCoA_CT_alpha"/>
    <property type="match status" value="1"/>
</dbReference>
<dbReference type="EMBL" id="MWQN01000003">
    <property type="protein sequence ID" value="OPC78379.1"/>
    <property type="molecule type" value="Genomic_DNA"/>
</dbReference>
<evidence type="ECO:0000256" key="16">
    <source>
        <dbReference type="ARBA" id="ARBA00023160"/>
    </source>
</evidence>
<sequence length="680" mass="70961">MIETRPGLTVDSRPDWVKCGRCAELVYGKRFTRDLRVCPDCGEHARLTARERLDQLLDPGSETALRADPAPHDPLGFVDSRPYPERLDRARAETGMDEAAVCARGAIHGQPVVVAAMDFRFLGGSLGCAVGALVTAAADESLRTGIPLLLIPASGGARMQEGVLSLMQMAKTAHALAELDEAGVLVLSLITDPTYGGVAASFATLADVILIEPGARMGFAGPRVIEQTIGERLPEGFQTAEFLLEHGMVDTIVARPALRATLRHFLAVGGAKTGRRDGGRSGAASNGSDAKGLGAKGTAGDGPGGNESGANGSTSNGTDGSPAYGCASDEPTLDEPAGEPWEAVRLARHAGRPTMLDYAGRLLEDFHELHGDRIGADCPAIVGGIGRLDGRPVMLIGHQKGGDNLAERQYRKFGMATPAGFRKAARLMRLAAKLGLPVITLVDTPGANPGPDAERDGQAVAIAENLRLMARLATPIVTVITGEGGSGGALALAVADRVLIGEHGVYSVISPEGCAAILWKDPSAAPAAAAALRMGPRDLLRLGVVDRIVPEPPGGAHTDPGRAATLLRTALIPVLDELLALNRTRLLRERGERFRRFGAPEAARAEADRTEAARVESGHAETVRAEDVRADSVRAGSVRGDVARARPARVDVAPGEAARVEPVRAEAVPVEVAPVEGSAR</sequence>
<dbReference type="GO" id="GO:0005524">
    <property type="term" value="F:ATP binding"/>
    <property type="evidence" value="ECO:0007669"/>
    <property type="project" value="UniProtKB-KW"/>
</dbReference>
<dbReference type="InterPro" id="IPR011763">
    <property type="entry name" value="COA_CT_C"/>
</dbReference>
<keyword evidence="14 19" id="KW-0067">ATP-binding</keyword>
<proteinExistence type="inferred from homology"/>
<evidence type="ECO:0000313" key="24">
    <source>
        <dbReference type="EMBL" id="OPC78379.1"/>
    </source>
</evidence>
<evidence type="ECO:0000256" key="1">
    <source>
        <dbReference type="ARBA" id="ARBA00004496"/>
    </source>
</evidence>
<feature type="binding site" evidence="20">
    <location>
        <position position="41"/>
    </location>
    <ligand>
        <name>Zn(2+)</name>
        <dbReference type="ChEBI" id="CHEBI:29105"/>
    </ligand>
</feature>
<comment type="function">
    <text evidence="19">Component of the acetyl coenzyme A carboxylase (ACC) complex. First, biotin carboxylase catalyzes the carboxylation of biotin on its carrier protein (BCCP) and then the CO(2) group is transferred by the carboxyltransferase to acetyl-CoA to form malonyl-CoA.</text>
</comment>
<feature type="compositionally biased region" description="Basic and acidic residues" evidence="21">
    <location>
        <begin position="603"/>
        <end position="623"/>
    </location>
</feature>
<comment type="caution">
    <text evidence="24">The sequence shown here is derived from an EMBL/GenBank/DDBJ whole genome shotgun (WGS) entry which is preliminary data.</text>
</comment>
<comment type="subunit">
    <text evidence="19">Acetyl-CoA carboxylase is a heterohexamer composed of biotin carboxyl carrier protein (AccB), biotin carboxylase (AccC) and two subunits each of ACCase subunit alpha (AccA) and ACCase subunit beta (AccD).</text>
</comment>
<dbReference type="RefSeq" id="WP_078981470.1">
    <property type="nucleotide sequence ID" value="NZ_MWQN01000003.1"/>
</dbReference>
<evidence type="ECO:0000256" key="19">
    <source>
        <dbReference type="HAMAP-Rule" id="MF_00823"/>
    </source>
</evidence>
<evidence type="ECO:0000256" key="11">
    <source>
        <dbReference type="ARBA" id="ARBA00022771"/>
    </source>
</evidence>
<feature type="compositionally biased region" description="Polar residues" evidence="21">
    <location>
        <begin position="308"/>
        <end position="319"/>
    </location>
</feature>
<dbReference type="InterPro" id="IPR034733">
    <property type="entry name" value="AcCoA_carboxyl_beta"/>
</dbReference>
<dbReference type="GO" id="GO:0009317">
    <property type="term" value="C:acetyl-CoA carboxylase complex"/>
    <property type="evidence" value="ECO:0007669"/>
    <property type="project" value="InterPro"/>
</dbReference>
<evidence type="ECO:0000256" key="12">
    <source>
        <dbReference type="ARBA" id="ARBA00022832"/>
    </source>
</evidence>
<comment type="similarity">
    <text evidence="20">Belongs to the AccD/PCCB family.</text>
</comment>
<dbReference type="Pfam" id="PF01039">
    <property type="entry name" value="Carboxyl_trans"/>
    <property type="match status" value="1"/>
</dbReference>
<comment type="subunit">
    <text evidence="5">Acetyl-CoA carboxylase is a heterotetramer composed of biotin carboxyl carrier protein (AccB), biotin carboxylase (AccC) and two subunits of ACCase subunit beta/alpha.</text>
</comment>
<dbReference type="Pfam" id="PF03255">
    <property type="entry name" value="ACCA"/>
    <property type="match status" value="1"/>
</dbReference>
<comment type="catalytic activity">
    <reaction evidence="18 19">
        <text>N(6)-carboxybiotinyl-L-lysyl-[protein] + acetyl-CoA = N(6)-biotinyl-L-lysyl-[protein] + malonyl-CoA</text>
        <dbReference type="Rhea" id="RHEA:54728"/>
        <dbReference type="Rhea" id="RHEA-COMP:10505"/>
        <dbReference type="Rhea" id="RHEA-COMP:10506"/>
        <dbReference type="ChEBI" id="CHEBI:57288"/>
        <dbReference type="ChEBI" id="CHEBI:57384"/>
        <dbReference type="ChEBI" id="CHEBI:83144"/>
        <dbReference type="ChEBI" id="CHEBI:83145"/>
        <dbReference type="EC" id="2.1.3.15"/>
    </reaction>
</comment>
<evidence type="ECO:0000256" key="20">
    <source>
        <dbReference type="HAMAP-Rule" id="MF_01395"/>
    </source>
</evidence>
<comment type="similarity">
    <text evidence="19">Belongs to the AccA family.</text>
</comment>
<reference evidence="24 25" key="1">
    <citation type="submission" date="2017-03" db="EMBL/GenBank/DDBJ databases">
        <title>Draft genome sequence of Streptomyces scabrisporus NF3, endophyte isolated from Amphipterygium adstringens.</title>
        <authorList>
            <person name="Vazquez M."/>
            <person name="Ceapa C.D."/>
            <person name="Rodriguez Luna D."/>
            <person name="Sanchez Esquivel S."/>
        </authorList>
    </citation>
    <scope>NUCLEOTIDE SEQUENCE [LARGE SCALE GENOMIC DNA]</scope>
    <source>
        <strain evidence="24 25">NF3</strain>
    </source>
</reference>
<feature type="binding site" evidence="20">
    <location>
        <position position="22"/>
    </location>
    <ligand>
        <name>Zn(2+)</name>
        <dbReference type="ChEBI" id="CHEBI:29105"/>
    </ligand>
</feature>
<comment type="cofactor">
    <cofactor evidence="20">
        <name>Zn(2+)</name>
        <dbReference type="ChEBI" id="CHEBI:29105"/>
    </cofactor>
    <text evidence="20">Binds 1 zinc ion per subunit.</text>
</comment>
<evidence type="ECO:0000256" key="9">
    <source>
        <dbReference type="ARBA" id="ARBA00022723"/>
    </source>
</evidence>
<keyword evidence="7 19" id="KW-0444">Lipid biosynthesis</keyword>
<keyword evidence="16 19" id="KW-0275">Fatty acid biosynthesis</keyword>
<feature type="compositionally biased region" description="Low complexity" evidence="21">
    <location>
        <begin position="282"/>
        <end position="293"/>
    </location>
</feature>
<evidence type="ECO:0000256" key="21">
    <source>
        <dbReference type="SAM" id="MobiDB-lite"/>
    </source>
</evidence>
<keyword evidence="13 20" id="KW-0862">Zinc</keyword>
<feature type="domain" description="CoA carboxyltransferase N-terminal" evidence="22">
    <location>
        <begin position="15"/>
        <end position="284"/>
    </location>
</feature>
<keyword evidence="9 20" id="KW-0479">Metal-binding</keyword>
<dbReference type="UniPathway" id="UPA00655">
    <property type="reaction ID" value="UER00711"/>
</dbReference>
<evidence type="ECO:0000259" key="22">
    <source>
        <dbReference type="PROSITE" id="PS50980"/>
    </source>
</evidence>
<dbReference type="InterPro" id="IPR011762">
    <property type="entry name" value="COA_CT_N"/>
</dbReference>
<evidence type="ECO:0000256" key="8">
    <source>
        <dbReference type="ARBA" id="ARBA00022679"/>
    </source>
</evidence>